<gene>
    <name evidence="3" type="ORF">IWW39_002769</name>
</gene>
<dbReference type="SMART" id="SM00088">
    <property type="entry name" value="PINT"/>
    <property type="match status" value="1"/>
</dbReference>
<comment type="caution">
    <text evidence="3">The sequence shown here is derived from an EMBL/GenBank/DDBJ whole genome shotgun (WGS) entry which is preliminary data.</text>
</comment>
<feature type="region of interest" description="Disordered" evidence="1">
    <location>
        <begin position="1"/>
        <end position="28"/>
    </location>
</feature>
<dbReference type="PANTHER" id="PTHR10678">
    <property type="entry name" value="26S PROTEASOME NON-ATPASE REGULATORY SUBUNIT 11/COP9 SIGNALOSOME COMPLEX SUBUNIT 2"/>
    <property type="match status" value="1"/>
</dbReference>
<proteinExistence type="predicted"/>
<dbReference type="InterPro" id="IPR050871">
    <property type="entry name" value="26S_Proteasome/COP9_Components"/>
</dbReference>
<dbReference type="Pfam" id="PF01399">
    <property type="entry name" value="PCI"/>
    <property type="match status" value="1"/>
</dbReference>
<reference evidence="3" key="1">
    <citation type="submission" date="2022-07" db="EMBL/GenBank/DDBJ databases">
        <title>Phylogenomic reconstructions and comparative analyses of Kickxellomycotina fungi.</title>
        <authorList>
            <person name="Reynolds N.K."/>
            <person name="Stajich J.E."/>
            <person name="Barry K."/>
            <person name="Grigoriev I.V."/>
            <person name="Crous P."/>
            <person name="Smith M.E."/>
        </authorList>
    </citation>
    <scope>NUCLEOTIDE SEQUENCE</scope>
    <source>
        <strain evidence="3">CBS 109367</strain>
    </source>
</reference>
<dbReference type="InterPro" id="IPR000717">
    <property type="entry name" value="PCI_dom"/>
</dbReference>
<dbReference type="OrthoDB" id="194139at2759"/>
<dbReference type="AlphaFoldDB" id="A0A9W8GF91"/>
<organism evidence="3 4">
    <name type="scientific">Coemansia spiralis</name>
    <dbReference type="NCBI Taxonomy" id="417178"/>
    <lineage>
        <taxon>Eukaryota</taxon>
        <taxon>Fungi</taxon>
        <taxon>Fungi incertae sedis</taxon>
        <taxon>Zoopagomycota</taxon>
        <taxon>Kickxellomycotina</taxon>
        <taxon>Kickxellomycetes</taxon>
        <taxon>Kickxellales</taxon>
        <taxon>Kickxellaceae</taxon>
        <taxon>Coemansia</taxon>
    </lineage>
</organism>
<protein>
    <recommendedName>
        <fullName evidence="2">PCI domain-containing protein</fullName>
    </recommendedName>
</protein>
<dbReference type="Proteomes" id="UP001151516">
    <property type="component" value="Unassembled WGS sequence"/>
</dbReference>
<dbReference type="EMBL" id="JANBTX010000066">
    <property type="protein sequence ID" value="KAJ2687641.1"/>
    <property type="molecule type" value="Genomic_DNA"/>
</dbReference>
<feature type="domain" description="PCI" evidence="2">
    <location>
        <begin position="246"/>
        <end position="415"/>
    </location>
</feature>
<dbReference type="PROSITE" id="PS50250">
    <property type="entry name" value="PCI"/>
    <property type="match status" value="1"/>
</dbReference>
<dbReference type="SMART" id="SM00753">
    <property type="entry name" value="PAM"/>
    <property type="match status" value="1"/>
</dbReference>
<accession>A0A9W8GF91</accession>
<dbReference type="SUPFAM" id="SSF46785">
    <property type="entry name" value="Winged helix' DNA-binding domain"/>
    <property type="match status" value="1"/>
</dbReference>
<keyword evidence="4" id="KW-1185">Reference proteome</keyword>
<dbReference type="InterPro" id="IPR036390">
    <property type="entry name" value="WH_DNA-bd_sf"/>
</dbReference>
<sequence length="442" mass="50898">MSDDDFMYEDEEEYEFEYEEDDGEGGEDVGVENRYYNAKGLRDDFDAAIREFQTVVDDSPSLTEWGFKATKQMLKLCLRESKYDQVLSYYEKMLDYVRQSIVSRNYAEKSINNMLERVSLAATPDFIQRFHQMTLLVLKETKNDRLWLRTSLRLAKILLDQREYQALDTLLSELRCECEDDSGAVIMERGTQLLEIHAMYLAMYSALEEHKKLKDTYLQCMAIKSAIPHPRIMGFICECGGKLFMGECNWEQAKANFFDAFKNYDEAGSPQRVQVLKYLVLASLLSESEVNPLSGPEAMSYVNDPAIVAITALVAAFENQDVVGFEHTLRQNKVHIQDDPFIDRYIVDLRRTLRMQALEGAVRPYTRIRIDSLAKRLDIPPADAEQLLVALILDKRLRANIDQEQGFLTLEQDTTEHQQFEALSKWASNMESMLRSATATTG</sequence>
<evidence type="ECO:0000313" key="3">
    <source>
        <dbReference type="EMBL" id="KAJ2687641.1"/>
    </source>
</evidence>
<dbReference type="Gene3D" id="1.25.40.570">
    <property type="match status" value="1"/>
</dbReference>
<name>A0A9W8GF91_9FUNG</name>
<evidence type="ECO:0000259" key="2">
    <source>
        <dbReference type="PROSITE" id="PS50250"/>
    </source>
</evidence>
<evidence type="ECO:0000256" key="1">
    <source>
        <dbReference type="SAM" id="MobiDB-lite"/>
    </source>
</evidence>
<evidence type="ECO:0000313" key="4">
    <source>
        <dbReference type="Proteomes" id="UP001151516"/>
    </source>
</evidence>